<organism evidence="1 2">
    <name type="scientific">Ideonella dechloratans</name>
    <dbReference type="NCBI Taxonomy" id="36863"/>
    <lineage>
        <taxon>Bacteria</taxon>
        <taxon>Pseudomonadati</taxon>
        <taxon>Pseudomonadota</taxon>
        <taxon>Betaproteobacteria</taxon>
        <taxon>Burkholderiales</taxon>
        <taxon>Sphaerotilaceae</taxon>
        <taxon>Ideonella</taxon>
    </lineage>
</organism>
<protein>
    <submittedName>
        <fullName evidence="1">Uncharacterized protein</fullName>
    </submittedName>
</protein>
<dbReference type="AlphaFoldDB" id="A0A643FGK1"/>
<dbReference type="Proteomes" id="UP000430120">
    <property type="component" value="Unassembled WGS sequence"/>
</dbReference>
<name>A0A643FGK1_IDEDE</name>
<accession>A0A643FGK1</accession>
<evidence type="ECO:0000313" key="1">
    <source>
        <dbReference type="EMBL" id="KAB0583602.1"/>
    </source>
</evidence>
<reference evidence="1 2" key="1">
    <citation type="submission" date="2019-09" db="EMBL/GenBank/DDBJ databases">
        <title>Draft genome sequences of 48 bacterial type strains from the CCUG.</title>
        <authorList>
            <person name="Tunovic T."/>
            <person name="Pineiro-Iglesias B."/>
            <person name="Unosson C."/>
            <person name="Inganas E."/>
            <person name="Ohlen M."/>
            <person name="Cardew S."/>
            <person name="Jensie-Markopoulos S."/>
            <person name="Salva-Serra F."/>
            <person name="Jaen-Luchoro D."/>
            <person name="Karlsson R."/>
            <person name="Svensson-Stadler L."/>
            <person name="Chun J."/>
            <person name="Moore E."/>
        </authorList>
    </citation>
    <scope>NUCLEOTIDE SEQUENCE [LARGE SCALE GENOMIC DNA]</scope>
    <source>
        <strain evidence="1 2">CCUG 30977</strain>
    </source>
</reference>
<proteinExistence type="predicted"/>
<evidence type="ECO:0000313" key="2">
    <source>
        <dbReference type="Proteomes" id="UP000430120"/>
    </source>
</evidence>
<keyword evidence="2" id="KW-1185">Reference proteome</keyword>
<gene>
    <name evidence="1" type="ORF">F7Q92_06935</name>
</gene>
<sequence>MRAAPPTTWPLARQGFWRLAHATVPALAGASLGGALAPWPLPAALGAAALAAVLADRLWQRRQPAVLTWDGVQWQLDAREGSPRGRASLIWDGGRWLMARWHDGASLADRWLLLDRTDGASAAGWHALRVALVQGAGARSAVSPGTSCVEVA</sequence>
<dbReference type="EMBL" id="VZPB01000012">
    <property type="protein sequence ID" value="KAB0583602.1"/>
    <property type="molecule type" value="Genomic_DNA"/>
</dbReference>
<comment type="caution">
    <text evidence="1">The sequence shown here is derived from an EMBL/GenBank/DDBJ whole genome shotgun (WGS) entry which is preliminary data.</text>
</comment>